<accession>A0A0L0VE47</accession>
<gene>
    <name evidence="1" type="ORF">PSTG_09530</name>
</gene>
<name>A0A0L0VE47_9BASI</name>
<evidence type="ECO:0000313" key="1">
    <source>
        <dbReference type="EMBL" id="KNE97269.1"/>
    </source>
</evidence>
<sequence length="212" mass="23258">MIGYPCKMCGTLINRPMSDTSCGNLNKHIATCTHKNEASKPKQSLAAFGVTGTGDINPKEVPQLCAVWCAEAARPFAALVDASHQPFLHPTVVKHLPKVHVVSKDIHLVYSVIQHDYRAVLNAHSGALYLGVNAWQSPNAFDILGVVIYRLVEGHGGAMNLESMPLDFVCLSESHTGKYLADTVRLVVEKFGIQDKVSQTNLLRLPIWIFQD</sequence>
<dbReference type="EMBL" id="AJIL01000071">
    <property type="protein sequence ID" value="KNE97269.1"/>
    <property type="molecule type" value="Genomic_DNA"/>
</dbReference>
<keyword evidence="2" id="KW-1185">Reference proteome</keyword>
<dbReference type="STRING" id="1165861.A0A0L0VE47"/>
<organism evidence="1 2">
    <name type="scientific">Puccinia striiformis f. sp. tritici PST-78</name>
    <dbReference type="NCBI Taxonomy" id="1165861"/>
    <lineage>
        <taxon>Eukaryota</taxon>
        <taxon>Fungi</taxon>
        <taxon>Dikarya</taxon>
        <taxon>Basidiomycota</taxon>
        <taxon>Pucciniomycotina</taxon>
        <taxon>Pucciniomycetes</taxon>
        <taxon>Pucciniales</taxon>
        <taxon>Pucciniaceae</taxon>
        <taxon>Puccinia</taxon>
    </lineage>
</organism>
<dbReference type="OrthoDB" id="2503796at2759"/>
<evidence type="ECO:0000313" key="2">
    <source>
        <dbReference type="Proteomes" id="UP000054564"/>
    </source>
</evidence>
<comment type="caution">
    <text evidence="1">The sequence shown here is derived from an EMBL/GenBank/DDBJ whole genome shotgun (WGS) entry which is preliminary data.</text>
</comment>
<dbReference type="AlphaFoldDB" id="A0A0L0VE47"/>
<protein>
    <submittedName>
        <fullName evidence="1">Uncharacterized protein</fullName>
    </submittedName>
</protein>
<reference evidence="2" key="1">
    <citation type="submission" date="2014-03" db="EMBL/GenBank/DDBJ databases">
        <title>The Genome Sequence of Puccinia striiformis f. sp. tritici PST-78.</title>
        <authorList>
            <consortium name="The Broad Institute Genome Sequencing Platform"/>
            <person name="Cuomo C."/>
            <person name="Hulbert S."/>
            <person name="Chen X."/>
            <person name="Walker B."/>
            <person name="Young S.K."/>
            <person name="Zeng Q."/>
            <person name="Gargeya S."/>
            <person name="Fitzgerald M."/>
            <person name="Haas B."/>
            <person name="Abouelleil A."/>
            <person name="Alvarado L."/>
            <person name="Arachchi H.M."/>
            <person name="Berlin A.M."/>
            <person name="Chapman S.B."/>
            <person name="Goldberg J."/>
            <person name="Griggs A."/>
            <person name="Gujja S."/>
            <person name="Hansen M."/>
            <person name="Howarth C."/>
            <person name="Imamovic A."/>
            <person name="Larimer J."/>
            <person name="McCowan C."/>
            <person name="Montmayeur A."/>
            <person name="Murphy C."/>
            <person name="Neiman D."/>
            <person name="Pearson M."/>
            <person name="Priest M."/>
            <person name="Roberts A."/>
            <person name="Saif S."/>
            <person name="Shea T."/>
            <person name="Sisk P."/>
            <person name="Sykes S."/>
            <person name="Wortman J."/>
            <person name="Nusbaum C."/>
            <person name="Birren B."/>
        </authorList>
    </citation>
    <scope>NUCLEOTIDE SEQUENCE [LARGE SCALE GENOMIC DNA]</scope>
    <source>
        <strain evidence="2">race PST-78</strain>
    </source>
</reference>
<proteinExistence type="predicted"/>
<dbReference type="Proteomes" id="UP000054564">
    <property type="component" value="Unassembled WGS sequence"/>
</dbReference>